<dbReference type="Gene3D" id="1.25.40.10">
    <property type="entry name" value="Tetratricopeptide repeat domain"/>
    <property type="match status" value="1"/>
</dbReference>
<evidence type="ECO:0000256" key="3">
    <source>
        <dbReference type="ARBA" id="ARBA00013194"/>
    </source>
</evidence>
<feature type="compositionally biased region" description="Basic and acidic residues" evidence="9">
    <location>
        <begin position="362"/>
        <end position="377"/>
    </location>
</feature>
<dbReference type="Gene3D" id="2.40.100.10">
    <property type="entry name" value="Cyclophilin-like"/>
    <property type="match status" value="1"/>
</dbReference>
<dbReference type="PROSITE" id="PS50005">
    <property type="entry name" value="TPR"/>
    <property type="match status" value="1"/>
</dbReference>
<dbReference type="PROSITE" id="PS50072">
    <property type="entry name" value="CSA_PPIASE_2"/>
    <property type="match status" value="1"/>
</dbReference>
<dbReference type="CDD" id="cd01926">
    <property type="entry name" value="cyclophilin_ABH_like"/>
    <property type="match status" value="1"/>
</dbReference>
<organism evidence="11 12">
    <name type="scientific">Lithohypha guttulata</name>
    <dbReference type="NCBI Taxonomy" id="1690604"/>
    <lineage>
        <taxon>Eukaryota</taxon>
        <taxon>Fungi</taxon>
        <taxon>Dikarya</taxon>
        <taxon>Ascomycota</taxon>
        <taxon>Pezizomycotina</taxon>
        <taxon>Eurotiomycetes</taxon>
        <taxon>Chaetothyriomycetidae</taxon>
        <taxon>Chaetothyriales</taxon>
        <taxon>Trichomeriaceae</taxon>
        <taxon>Lithohypha</taxon>
    </lineage>
</organism>
<dbReference type="InterPro" id="IPR002130">
    <property type="entry name" value="Cyclophilin-type_PPIase_dom"/>
</dbReference>
<proteinExistence type="inferred from homology"/>
<feature type="compositionally biased region" description="Acidic residues" evidence="9">
    <location>
        <begin position="207"/>
        <end position="216"/>
    </location>
</feature>
<feature type="region of interest" description="Disordered" evidence="9">
    <location>
        <begin position="190"/>
        <end position="217"/>
    </location>
</feature>
<dbReference type="EC" id="5.2.1.8" evidence="3"/>
<evidence type="ECO:0000313" key="12">
    <source>
        <dbReference type="Proteomes" id="UP001345013"/>
    </source>
</evidence>
<evidence type="ECO:0000256" key="9">
    <source>
        <dbReference type="SAM" id="MobiDB-lite"/>
    </source>
</evidence>
<evidence type="ECO:0000256" key="2">
    <source>
        <dbReference type="ARBA" id="ARBA00010898"/>
    </source>
</evidence>
<comment type="similarity">
    <text evidence="2">Belongs to the cyclophilin-type PPIase family. PPIase D subfamily.</text>
</comment>
<evidence type="ECO:0000256" key="1">
    <source>
        <dbReference type="ARBA" id="ARBA00000971"/>
    </source>
</evidence>
<keyword evidence="7 11" id="KW-0413">Isomerase</keyword>
<dbReference type="Pfam" id="PF00160">
    <property type="entry name" value="Pro_isomerase"/>
    <property type="match status" value="1"/>
</dbReference>
<dbReference type="EMBL" id="JAVRRG010000037">
    <property type="protein sequence ID" value="KAK5093993.1"/>
    <property type="molecule type" value="Genomic_DNA"/>
</dbReference>
<dbReference type="SUPFAM" id="SSF50891">
    <property type="entry name" value="Cyclophilin-like"/>
    <property type="match status" value="1"/>
</dbReference>
<keyword evidence="5 8" id="KW-0802">TPR repeat</keyword>
<evidence type="ECO:0000256" key="8">
    <source>
        <dbReference type="PROSITE-ProRule" id="PRU00339"/>
    </source>
</evidence>
<keyword evidence="4" id="KW-0677">Repeat</keyword>
<dbReference type="InterPro" id="IPR029000">
    <property type="entry name" value="Cyclophilin-like_dom_sf"/>
</dbReference>
<dbReference type="PANTHER" id="PTHR11071:SF561">
    <property type="entry name" value="PEPTIDYL-PROLYL CIS-TRANS ISOMERASE D-RELATED"/>
    <property type="match status" value="1"/>
</dbReference>
<dbReference type="SMART" id="SM00028">
    <property type="entry name" value="TPR"/>
    <property type="match status" value="2"/>
</dbReference>
<dbReference type="PRINTS" id="PR00153">
    <property type="entry name" value="CSAPPISMRASE"/>
</dbReference>
<keyword evidence="6" id="KW-0697">Rotamase</keyword>
<dbReference type="GO" id="GO:0003755">
    <property type="term" value="F:peptidyl-prolyl cis-trans isomerase activity"/>
    <property type="evidence" value="ECO:0007669"/>
    <property type="project" value="UniProtKB-EC"/>
</dbReference>
<evidence type="ECO:0000256" key="5">
    <source>
        <dbReference type="ARBA" id="ARBA00022803"/>
    </source>
</evidence>
<dbReference type="InterPro" id="IPR013105">
    <property type="entry name" value="TPR_2"/>
</dbReference>
<dbReference type="SUPFAM" id="SSF48452">
    <property type="entry name" value="TPR-like"/>
    <property type="match status" value="1"/>
</dbReference>
<feature type="region of interest" description="Disordered" evidence="9">
    <location>
        <begin position="362"/>
        <end position="384"/>
    </location>
</feature>
<comment type="caution">
    <text evidence="11">The sequence shown here is derived from an EMBL/GenBank/DDBJ whole genome shotgun (WGS) entry which is preliminary data.</text>
</comment>
<evidence type="ECO:0000313" key="11">
    <source>
        <dbReference type="EMBL" id="KAK5093993.1"/>
    </source>
</evidence>
<name>A0ABR0KDL4_9EURO</name>
<dbReference type="Proteomes" id="UP001345013">
    <property type="component" value="Unassembled WGS sequence"/>
</dbReference>
<evidence type="ECO:0000256" key="4">
    <source>
        <dbReference type="ARBA" id="ARBA00022737"/>
    </source>
</evidence>
<comment type="catalytic activity">
    <reaction evidence="1">
        <text>[protein]-peptidylproline (omega=180) = [protein]-peptidylproline (omega=0)</text>
        <dbReference type="Rhea" id="RHEA:16237"/>
        <dbReference type="Rhea" id="RHEA-COMP:10747"/>
        <dbReference type="Rhea" id="RHEA-COMP:10748"/>
        <dbReference type="ChEBI" id="CHEBI:83833"/>
        <dbReference type="ChEBI" id="CHEBI:83834"/>
        <dbReference type="EC" id="5.2.1.8"/>
    </reaction>
</comment>
<dbReference type="InterPro" id="IPR019734">
    <property type="entry name" value="TPR_rpt"/>
</dbReference>
<sequence length="384" mass="42571">MAGANIKYAVHGHELTQIGRPRVYFDIKIGDTDKGRIVFELYNDVVPKTAENFRALCTGEKGMGKSGKPLSYKNSIFHRVIKSFMIQGGDFTAFNGTGGESIYGEKFDDENFETKHEKPFLLSMANSGPGTNGSQFFVTTVPTPHLDGKHVVFGQVLNGKNIVREIENMKTQSDKPVEDVVVADCGQLEGSDFDNATQKAPDSTGDPYEDFPDDQGPDLKGQDYFKIASEIKDFGNKAFKAGDVETGIEKYQKGLRYLNEYSTSTSSSDNLRNQVDALRFTLNNNSAMLANKAKRYQEAQRWATSAIESSNKNAKDTDMAKAYFRRAQARVGLKDLEDAVKDFEEASKLAPQDSAIKTELTKTKNAVKESEKKERAAFKKAFSS</sequence>
<dbReference type="Pfam" id="PF07719">
    <property type="entry name" value="TPR_2"/>
    <property type="match status" value="1"/>
</dbReference>
<accession>A0ABR0KDL4</accession>
<protein>
    <recommendedName>
        <fullName evidence="3">peptidylprolyl isomerase</fullName>
        <ecNumber evidence="3">5.2.1.8</ecNumber>
    </recommendedName>
</protein>
<dbReference type="InterPro" id="IPR011990">
    <property type="entry name" value="TPR-like_helical_dom_sf"/>
</dbReference>
<reference evidence="11 12" key="1">
    <citation type="submission" date="2023-08" db="EMBL/GenBank/DDBJ databases">
        <title>Black Yeasts Isolated from many extreme environments.</title>
        <authorList>
            <person name="Coleine C."/>
            <person name="Stajich J.E."/>
            <person name="Selbmann L."/>
        </authorList>
    </citation>
    <scope>NUCLEOTIDE SEQUENCE [LARGE SCALE GENOMIC DNA]</scope>
    <source>
        <strain evidence="11 12">CCFEE 5885</strain>
    </source>
</reference>
<dbReference type="PANTHER" id="PTHR11071">
    <property type="entry name" value="PEPTIDYL-PROLYL CIS-TRANS ISOMERASE"/>
    <property type="match status" value="1"/>
</dbReference>
<gene>
    <name evidence="11" type="primary">cpr6</name>
    <name evidence="11" type="ORF">LTR24_003800</name>
</gene>
<dbReference type="PROSITE" id="PS00170">
    <property type="entry name" value="CSA_PPIASE_1"/>
    <property type="match status" value="1"/>
</dbReference>
<evidence type="ECO:0000256" key="6">
    <source>
        <dbReference type="ARBA" id="ARBA00023110"/>
    </source>
</evidence>
<evidence type="ECO:0000259" key="10">
    <source>
        <dbReference type="PROSITE" id="PS50072"/>
    </source>
</evidence>
<evidence type="ECO:0000256" key="7">
    <source>
        <dbReference type="ARBA" id="ARBA00023235"/>
    </source>
</evidence>
<feature type="repeat" description="TPR" evidence="8">
    <location>
        <begin position="320"/>
        <end position="353"/>
    </location>
</feature>
<keyword evidence="12" id="KW-1185">Reference proteome</keyword>
<dbReference type="InterPro" id="IPR020892">
    <property type="entry name" value="Cyclophilin-type_PPIase_CS"/>
</dbReference>
<feature type="domain" description="PPIase cyclophilin-type" evidence="10">
    <location>
        <begin position="24"/>
        <end position="187"/>
    </location>
</feature>